<dbReference type="PANTHER" id="PTHR43156:SF2">
    <property type="entry name" value="STAGE II SPORULATION PROTEIN E"/>
    <property type="match status" value="1"/>
</dbReference>
<feature type="domain" description="PPM-type phosphatase" evidence="3">
    <location>
        <begin position="249"/>
        <end position="465"/>
    </location>
</feature>
<dbReference type="InterPro" id="IPR001932">
    <property type="entry name" value="PPM-type_phosphatase-like_dom"/>
</dbReference>
<dbReference type="SMART" id="SM00331">
    <property type="entry name" value="PP2C_SIG"/>
    <property type="match status" value="1"/>
</dbReference>
<dbReference type="Pfam" id="PF19732">
    <property type="entry name" value="SpoIIE_N"/>
    <property type="match status" value="1"/>
</dbReference>
<evidence type="ECO:0000313" key="5">
    <source>
        <dbReference type="Proteomes" id="UP001600894"/>
    </source>
</evidence>
<evidence type="ECO:0000313" key="4">
    <source>
        <dbReference type="EMBL" id="GAA6267114.1"/>
    </source>
</evidence>
<proteinExistence type="predicted"/>
<dbReference type="InterPro" id="IPR045768">
    <property type="entry name" value="SpoIIE_N"/>
</dbReference>
<organism evidence="4 5">
    <name type="scientific">Enterocloster alcoholdehydrogenati</name>
    <dbReference type="NCBI Taxonomy" id="2547410"/>
    <lineage>
        <taxon>Bacteria</taxon>
        <taxon>Bacillati</taxon>
        <taxon>Bacillota</taxon>
        <taxon>Clostridia</taxon>
        <taxon>Lachnospirales</taxon>
        <taxon>Lachnospiraceae</taxon>
        <taxon>Enterocloster</taxon>
    </lineage>
</organism>
<evidence type="ECO:0000259" key="3">
    <source>
        <dbReference type="SMART" id="SM00332"/>
    </source>
</evidence>
<dbReference type="Pfam" id="PF07228">
    <property type="entry name" value="SpoIIE"/>
    <property type="match status" value="1"/>
</dbReference>
<keyword evidence="5" id="KW-1185">Reference proteome</keyword>
<name>A0ABQ0ASV3_9FIRM</name>
<evidence type="ECO:0000259" key="2">
    <source>
        <dbReference type="SMART" id="SM00331"/>
    </source>
</evidence>
<dbReference type="InterPro" id="IPR052016">
    <property type="entry name" value="Bact_Sigma-Reg"/>
</dbReference>
<dbReference type="SUPFAM" id="SSF81606">
    <property type="entry name" value="PP2C-like"/>
    <property type="match status" value="1"/>
</dbReference>
<protein>
    <recommendedName>
        <fullName evidence="2 3">PPM-type phosphatase domain-containing protein</fullName>
    </recommendedName>
</protein>
<sequence>MLSGKQEVRVRSDVNYYTARKLEDMARSMERLAKAFDEGMGKESGLTRDDGLAAMETSAAMVCGDCSQCGIYMDSRREDSYYLYYLLRAFEQKGQIEKEDMPKLFQADCRKKEDYLSQLNRSLARATMNLSWKNRFLESRDAVVSQFREMSLILGEFSHQIDQAADVTSEYGYIMKKLFRRCHVAVENMLILEYESGRREAYVTARTTNGRCMTAKDAAGLMGEVVPGTKWNPARDSRSIITRQTGTVRFEEEGEYQLLYGAARVPRQGERYSGDNYTFCESPGSQAMISLCDGMGCGEQAGQESRQVVELTEGLLEAGFGPRAAFKLVNTVLLLAGAEQHPAALDVSCVDLYTGVLDVMKLGAAPTFVLGQEGAEVLEAGQVPAGILNGAEPVMLSRKLWDGDHVIMVTDGVLDALPGEDKEQAMCQYLESMEFMTPQEMAEQILEFALSFVPGARDDMTVLTAAIWKKE</sequence>
<evidence type="ECO:0000256" key="1">
    <source>
        <dbReference type="ARBA" id="ARBA00022801"/>
    </source>
</evidence>
<dbReference type="EMBL" id="BAABXL010000001">
    <property type="protein sequence ID" value="GAA6267114.1"/>
    <property type="molecule type" value="Genomic_DNA"/>
</dbReference>
<feature type="domain" description="PPM-type phosphatase" evidence="2">
    <location>
        <begin position="255"/>
        <end position="467"/>
    </location>
</feature>
<dbReference type="Proteomes" id="UP001600894">
    <property type="component" value="Unassembled WGS sequence"/>
</dbReference>
<dbReference type="Gene3D" id="3.60.40.10">
    <property type="entry name" value="PPM-type phosphatase domain"/>
    <property type="match status" value="1"/>
</dbReference>
<dbReference type="PANTHER" id="PTHR43156">
    <property type="entry name" value="STAGE II SPORULATION PROTEIN E-RELATED"/>
    <property type="match status" value="1"/>
</dbReference>
<keyword evidence="1" id="KW-0378">Hydrolase</keyword>
<reference evidence="4 5" key="1">
    <citation type="submission" date="2024-04" db="EMBL/GenBank/DDBJ databases">
        <title>Defined microbial consortia suppress multidrug-resistant proinflammatory Enterobacteriaceae via ecological control.</title>
        <authorList>
            <person name="Furuichi M."/>
            <person name="Kawaguchi T."/>
            <person name="Pust M."/>
            <person name="Yasuma K."/>
            <person name="Plichta D."/>
            <person name="Hasegawa N."/>
            <person name="Ohya T."/>
            <person name="Bhattarai S."/>
            <person name="Sasajima S."/>
            <person name="Aoto Y."/>
            <person name="Tuganbaev T."/>
            <person name="Yaginuma M."/>
            <person name="Ueda M."/>
            <person name="Okahashi N."/>
            <person name="Amafuji K."/>
            <person name="Kiridooshi Y."/>
            <person name="Sugita K."/>
            <person name="Strazar M."/>
            <person name="Skelly A."/>
            <person name="Suda W."/>
            <person name="Hattori M."/>
            <person name="Nakamoto N."/>
            <person name="Caballero S."/>
            <person name="Norman J."/>
            <person name="Olle B."/>
            <person name="Tanoue T."/>
            <person name="Arita M."/>
            <person name="Bucci V."/>
            <person name="Atarashi K."/>
            <person name="Xavier R."/>
            <person name="Honda K."/>
        </authorList>
    </citation>
    <scope>NUCLEOTIDE SEQUENCE [LARGE SCALE GENOMIC DNA]</scope>
    <source>
        <strain evidence="5">f13</strain>
    </source>
</reference>
<gene>
    <name evidence="4" type="ORF">F130042H8_01740</name>
</gene>
<comment type="caution">
    <text evidence="4">The sequence shown here is derived from an EMBL/GenBank/DDBJ whole genome shotgun (WGS) entry which is preliminary data.</text>
</comment>
<dbReference type="InterPro" id="IPR036457">
    <property type="entry name" value="PPM-type-like_dom_sf"/>
</dbReference>
<dbReference type="RefSeq" id="WP_178302489.1">
    <property type="nucleotide sequence ID" value="NZ_BAABXL010000001.1"/>
</dbReference>
<dbReference type="SMART" id="SM00332">
    <property type="entry name" value="PP2Cc"/>
    <property type="match status" value="1"/>
</dbReference>
<accession>A0ABQ0ASV3</accession>